<dbReference type="InterPro" id="IPR023292">
    <property type="entry name" value="NTP_PyroPHydrolase-like_dom_sf"/>
</dbReference>
<gene>
    <name evidence="2" type="ORF">CHH57_02305</name>
</gene>
<dbReference type="SUPFAM" id="SSF49265">
    <property type="entry name" value="Fibronectin type III"/>
    <property type="match status" value="1"/>
</dbReference>
<name>A0AA91TVF9_NIACI</name>
<dbReference type="InterPro" id="IPR013783">
    <property type="entry name" value="Ig-like_fold"/>
</dbReference>
<organism evidence="2 3">
    <name type="scientific">Niallia circulans</name>
    <name type="common">Bacillus circulans</name>
    <dbReference type="NCBI Taxonomy" id="1397"/>
    <lineage>
        <taxon>Bacteria</taxon>
        <taxon>Bacillati</taxon>
        <taxon>Bacillota</taxon>
        <taxon>Bacilli</taxon>
        <taxon>Bacillales</taxon>
        <taxon>Bacillaceae</taxon>
        <taxon>Niallia</taxon>
    </lineage>
</organism>
<evidence type="ECO:0000313" key="3">
    <source>
        <dbReference type="Proteomes" id="UP000216961"/>
    </source>
</evidence>
<dbReference type="Pfam" id="PF24058">
    <property type="entry name" value="DUF7359"/>
    <property type="match status" value="1"/>
</dbReference>
<dbReference type="Gene3D" id="2.60.40.10">
    <property type="entry name" value="Immunoglobulins"/>
    <property type="match status" value="1"/>
</dbReference>
<evidence type="ECO:0000259" key="1">
    <source>
        <dbReference type="Pfam" id="PF24058"/>
    </source>
</evidence>
<dbReference type="Pfam" id="PF01503">
    <property type="entry name" value="PRA-PH"/>
    <property type="match status" value="1"/>
</dbReference>
<dbReference type="AlphaFoldDB" id="A0AA91TVF9"/>
<dbReference type="Proteomes" id="UP000216961">
    <property type="component" value="Unassembled WGS sequence"/>
</dbReference>
<dbReference type="EMBL" id="NPBQ01000016">
    <property type="protein sequence ID" value="PAD84884.1"/>
    <property type="molecule type" value="Genomic_DNA"/>
</dbReference>
<feature type="domain" description="DUF7359" evidence="1">
    <location>
        <begin position="216"/>
        <end position="302"/>
    </location>
</feature>
<protein>
    <recommendedName>
        <fullName evidence="1">DUF7359 domain-containing protein</fullName>
    </recommendedName>
</protein>
<dbReference type="Gene3D" id="1.10.3420.10">
    <property type="entry name" value="putative ntp pyrophosphohydrolase like domain"/>
    <property type="match status" value="1"/>
</dbReference>
<proteinExistence type="predicted"/>
<reference evidence="2 3" key="1">
    <citation type="submission" date="2017-07" db="EMBL/GenBank/DDBJ databases">
        <title>Isolation and whole genome analysis of endospore-forming bacteria from heroin.</title>
        <authorList>
            <person name="Kalinowski J."/>
            <person name="Ahrens B."/>
            <person name="Al-Dilaimi A."/>
            <person name="Winkler A."/>
            <person name="Wibberg D."/>
            <person name="Schleenbecker U."/>
            <person name="Ruckert C."/>
            <person name="Wolfel R."/>
            <person name="Grass G."/>
        </authorList>
    </citation>
    <scope>NUCLEOTIDE SEQUENCE [LARGE SCALE GENOMIC DNA]</scope>
    <source>
        <strain evidence="2 3">7521-2</strain>
    </source>
</reference>
<accession>A0AA91TVF9</accession>
<evidence type="ECO:0000313" key="2">
    <source>
        <dbReference type="EMBL" id="PAD84884.1"/>
    </source>
</evidence>
<dbReference type="InterPro" id="IPR021130">
    <property type="entry name" value="PRib-ATP_PPHydrolase-like"/>
</dbReference>
<dbReference type="InterPro" id="IPR055783">
    <property type="entry name" value="DUF7359"/>
</dbReference>
<dbReference type="InterPro" id="IPR036116">
    <property type="entry name" value="FN3_sf"/>
</dbReference>
<dbReference type="RefSeq" id="WP_095328713.1">
    <property type="nucleotide sequence ID" value="NZ_NPBQ01000016.1"/>
</dbReference>
<sequence>MSKENNQTYHMVREFHKAFGHKMADKPTAIDDATALNRTIWTGEELVEFLYGTVGGDLSKFEDIYELFKQGLDKAANKIRTEKKPVDDVLVAQMDALIDVEYFNQGSFTIAGVEPFNLFKIVQEANMGKLFDDGKPRYREEDGKIIKPPLWEENFAPEPRLIKEIERQLDSSENTQRLIDVLYTVDKNNVDFIEKKQKWKEIYEVSSSAELDSPTNLTVTKKVNENKSVDLTLTWDAGSQNVDGYLIYLHSDTISKLHVFGSDPAKEIIAVSNSSKNSYTFSSLPLNKFYSVGIKSYMLTNKTEIHSELVTLNKQIYA</sequence>
<comment type="caution">
    <text evidence="2">The sequence shown here is derived from an EMBL/GenBank/DDBJ whole genome shotgun (WGS) entry which is preliminary data.</text>
</comment>